<dbReference type="AlphaFoldDB" id="D8M2P7"/>
<dbReference type="GO" id="GO:0030007">
    <property type="term" value="P:intracellular potassium ion homeostasis"/>
    <property type="evidence" value="ECO:0007669"/>
    <property type="project" value="TreeGrafter"/>
</dbReference>
<dbReference type="GO" id="GO:1990573">
    <property type="term" value="P:potassium ion import across plasma membrane"/>
    <property type="evidence" value="ECO:0007669"/>
    <property type="project" value="TreeGrafter"/>
</dbReference>
<dbReference type="OMA" id="CCLLPCI"/>
<dbReference type="GO" id="GO:0005391">
    <property type="term" value="F:P-type sodium:potassium-exchanging transporter activity"/>
    <property type="evidence" value="ECO:0007669"/>
    <property type="project" value="TreeGrafter"/>
</dbReference>
<keyword evidence="2" id="KW-1003">Cell membrane</keyword>
<dbReference type="PANTHER" id="PTHR43294:SF21">
    <property type="entry name" value="CATION TRANSPORTING ATPASE"/>
    <property type="match status" value="1"/>
</dbReference>
<dbReference type="GeneID" id="24919866"/>
<name>D8M2P7_BLAHO</name>
<dbReference type="Proteomes" id="UP000008312">
    <property type="component" value="Unassembled WGS sequence"/>
</dbReference>
<dbReference type="Pfam" id="PF00122">
    <property type="entry name" value="E1-E2_ATPase"/>
    <property type="match status" value="1"/>
</dbReference>
<evidence type="ECO:0000256" key="1">
    <source>
        <dbReference type="ARBA" id="ARBA00004651"/>
    </source>
</evidence>
<sequence length="207" mass="23544">MSESAYLIDPISKEYDLRERLVDLDQLYSILGVHNPEVGLDMAEALTKLQRDGPNKVTPPINLPSWMCCLLPCVKAIPKMQEYDKMVPKTARVIRSGRVMIVDAADLVVGDIICLKPDTIVPADCRLIECKSHLQIDRSYFFSEYPVMECYCLLSQPSSATHLFYQSDICFMASRVISGEAKAIVIRTGDRTFWGYTCQYKRRDSFI</sequence>
<keyword evidence="5" id="KW-1185">Reference proteome</keyword>
<reference evidence="4" key="1">
    <citation type="submission" date="2010-02" db="EMBL/GenBank/DDBJ databases">
        <title>Sequencing and annotation of the Blastocystis hominis genome.</title>
        <authorList>
            <person name="Wincker P."/>
        </authorList>
    </citation>
    <scope>NUCLEOTIDE SEQUENCE</scope>
    <source>
        <strain evidence="4">Singapore isolate B</strain>
    </source>
</reference>
<dbReference type="GO" id="GO:0005886">
    <property type="term" value="C:plasma membrane"/>
    <property type="evidence" value="ECO:0007669"/>
    <property type="project" value="UniProtKB-SubCell"/>
</dbReference>
<evidence type="ECO:0000256" key="2">
    <source>
        <dbReference type="ARBA" id="ARBA00022475"/>
    </source>
</evidence>
<feature type="domain" description="P-type ATPase A" evidence="3">
    <location>
        <begin position="85"/>
        <end position="195"/>
    </location>
</feature>
<evidence type="ECO:0000313" key="4">
    <source>
        <dbReference type="EMBL" id="CBK22620.2"/>
    </source>
</evidence>
<organism evidence="4">
    <name type="scientific">Blastocystis hominis</name>
    <dbReference type="NCBI Taxonomy" id="12968"/>
    <lineage>
        <taxon>Eukaryota</taxon>
        <taxon>Sar</taxon>
        <taxon>Stramenopiles</taxon>
        <taxon>Bigyra</taxon>
        <taxon>Opalozoa</taxon>
        <taxon>Opalinata</taxon>
        <taxon>Blastocystidae</taxon>
        <taxon>Blastocystis</taxon>
    </lineage>
</organism>
<dbReference type="RefSeq" id="XP_012896668.1">
    <property type="nucleotide sequence ID" value="XM_013041214.1"/>
</dbReference>
<proteinExistence type="predicted"/>
<evidence type="ECO:0000259" key="3">
    <source>
        <dbReference type="Pfam" id="PF00122"/>
    </source>
</evidence>
<dbReference type="PANTHER" id="PTHR43294">
    <property type="entry name" value="SODIUM/POTASSIUM-TRANSPORTING ATPASE SUBUNIT ALPHA"/>
    <property type="match status" value="1"/>
</dbReference>
<dbReference type="OrthoDB" id="116380at2759"/>
<dbReference type="Gene3D" id="2.70.150.10">
    <property type="entry name" value="Calcium-transporting ATPase, cytoplasmic transduction domain A"/>
    <property type="match status" value="1"/>
</dbReference>
<protein>
    <recommendedName>
        <fullName evidence="3">P-type ATPase A domain-containing protein</fullName>
    </recommendedName>
</protein>
<dbReference type="InParanoid" id="D8M2P7"/>
<dbReference type="SUPFAM" id="SSF81653">
    <property type="entry name" value="Calcium ATPase, transduction domain A"/>
    <property type="match status" value="1"/>
</dbReference>
<keyword evidence="2" id="KW-0472">Membrane</keyword>
<dbReference type="GO" id="GO:0006883">
    <property type="term" value="P:intracellular sodium ion homeostasis"/>
    <property type="evidence" value="ECO:0007669"/>
    <property type="project" value="TreeGrafter"/>
</dbReference>
<gene>
    <name evidence="4" type="ORF">GSBLH_T00002723001</name>
</gene>
<dbReference type="EMBL" id="FN668650">
    <property type="protein sequence ID" value="CBK22620.2"/>
    <property type="molecule type" value="Genomic_DNA"/>
</dbReference>
<dbReference type="InterPro" id="IPR008250">
    <property type="entry name" value="ATPase_P-typ_transduc_dom_A_sf"/>
</dbReference>
<comment type="subcellular location">
    <subcellularLocation>
        <location evidence="1">Cell membrane</location>
        <topology evidence="1">Multi-pass membrane protein</topology>
    </subcellularLocation>
</comment>
<dbReference type="InterPro" id="IPR059000">
    <property type="entry name" value="ATPase_P-type_domA"/>
</dbReference>
<dbReference type="InterPro" id="IPR050510">
    <property type="entry name" value="Cation_transp_ATPase_P-type"/>
</dbReference>
<dbReference type="GO" id="GO:0036376">
    <property type="term" value="P:sodium ion export across plasma membrane"/>
    <property type="evidence" value="ECO:0007669"/>
    <property type="project" value="TreeGrafter"/>
</dbReference>
<accession>D8M2P7</accession>
<dbReference type="GO" id="GO:1902600">
    <property type="term" value="P:proton transmembrane transport"/>
    <property type="evidence" value="ECO:0007669"/>
    <property type="project" value="TreeGrafter"/>
</dbReference>
<evidence type="ECO:0000313" key="5">
    <source>
        <dbReference type="Proteomes" id="UP000008312"/>
    </source>
</evidence>